<organism evidence="3 4">
    <name type="scientific">Elysia chlorotica</name>
    <name type="common">Eastern emerald elysia</name>
    <name type="synonym">Sea slug</name>
    <dbReference type="NCBI Taxonomy" id="188477"/>
    <lineage>
        <taxon>Eukaryota</taxon>
        <taxon>Metazoa</taxon>
        <taxon>Spiralia</taxon>
        <taxon>Lophotrochozoa</taxon>
        <taxon>Mollusca</taxon>
        <taxon>Gastropoda</taxon>
        <taxon>Heterobranchia</taxon>
        <taxon>Euthyneura</taxon>
        <taxon>Panpulmonata</taxon>
        <taxon>Sacoglossa</taxon>
        <taxon>Placobranchoidea</taxon>
        <taxon>Plakobranchidae</taxon>
        <taxon>Elysia</taxon>
    </lineage>
</organism>
<name>A0A3S1HR82_ELYCH</name>
<proteinExistence type="predicted"/>
<feature type="compositionally biased region" description="Polar residues" evidence="1">
    <location>
        <begin position="10"/>
        <end position="21"/>
    </location>
</feature>
<dbReference type="GO" id="GO:0022857">
    <property type="term" value="F:transmembrane transporter activity"/>
    <property type="evidence" value="ECO:0007669"/>
    <property type="project" value="InterPro"/>
</dbReference>
<dbReference type="Gene3D" id="1.20.1250.20">
    <property type="entry name" value="MFS general substrate transporter like domains"/>
    <property type="match status" value="2"/>
</dbReference>
<reference evidence="3 4" key="1">
    <citation type="submission" date="2019-01" db="EMBL/GenBank/DDBJ databases">
        <title>A draft genome assembly of the solar-powered sea slug Elysia chlorotica.</title>
        <authorList>
            <person name="Cai H."/>
            <person name="Li Q."/>
            <person name="Fang X."/>
            <person name="Li J."/>
            <person name="Curtis N.E."/>
            <person name="Altenburger A."/>
            <person name="Shibata T."/>
            <person name="Feng M."/>
            <person name="Maeda T."/>
            <person name="Schwartz J.A."/>
            <person name="Shigenobu S."/>
            <person name="Lundholm N."/>
            <person name="Nishiyama T."/>
            <person name="Yang H."/>
            <person name="Hasebe M."/>
            <person name="Li S."/>
            <person name="Pierce S.K."/>
            <person name="Wang J."/>
        </authorList>
    </citation>
    <scope>NUCLEOTIDE SEQUENCE [LARGE SCALE GENOMIC DNA]</scope>
    <source>
        <strain evidence="3">EC2010</strain>
        <tissue evidence="3">Whole organism of an adult</tissue>
    </source>
</reference>
<feature type="compositionally biased region" description="Basic and acidic residues" evidence="1">
    <location>
        <begin position="23"/>
        <end position="39"/>
    </location>
</feature>
<dbReference type="PANTHER" id="PTHR11360">
    <property type="entry name" value="MONOCARBOXYLATE TRANSPORTER"/>
    <property type="match status" value="1"/>
</dbReference>
<dbReference type="OrthoDB" id="6435476at2759"/>
<dbReference type="PANTHER" id="PTHR11360:SF311">
    <property type="entry name" value="MAJOR FACILITATOR SUPERFAMILY (MFS) PROFILE DOMAIN-CONTAINING PROTEIN"/>
    <property type="match status" value="1"/>
</dbReference>
<feature type="transmembrane region" description="Helical" evidence="2">
    <location>
        <begin position="447"/>
        <end position="466"/>
    </location>
</feature>
<feature type="transmembrane region" description="Helical" evidence="2">
    <location>
        <begin position="565"/>
        <end position="589"/>
    </location>
</feature>
<feature type="region of interest" description="Disordered" evidence="1">
    <location>
        <begin position="1"/>
        <end position="39"/>
    </location>
</feature>
<comment type="caution">
    <text evidence="3">The sequence shown here is derived from an EMBL/GenBank/DDBJ whole genome shotgun (WGS) entry which is preliminary data.</text>
</comment>
<protein>
    <recommendedName>
        <fullName evidence="5">Major facilitator superfamily (MFS) profile domain-containing protein</fullName>
    </recommendedName>
</protein>
<dbReference type="InterPro" id="IPR036259">
    <property type="entry name" value="MFS_trans_sf"/>
</dbReference>
<sequence length="621" mass="67715">MTHCEEKENSQLTKDLPQNVTGDGKDAENHQNGDVDNTHCHDWDEHGGVPVDRGYAWFITLSVFVIQTMNFGFNRTVSVLLKDITVEFESSLTVASLCFTLLTLTGGLTSLVVSNVLMARFSVRTLSLCGSLIGAVSVAALSVSPSIGLFLALFVVKGFAFGVLLVCPNSLMGYYFKAKRGLATALCNSGFCVSYIVYPILAESLNSAFGLRGCLLIMAAIELNLVACSMLLVPPSVFKKHYLARKQNEALKKGEVLPDVYDQNEEKASDGKYDAVSAPPAEESVEEKAKLISQSAVQIPTRKDEALPVALSCSPKSVTSLSPPASPTQPSYLTHGGSRPGRRNSGGAERQLSLYASQQSLAIHSVPYFPPEVRDPDDDTDDTGDGSQKIRKNWKYYLDKVFDTSLFKIYCFRMYLVFSPLASFGAYLLIYMPFIAQMAGLTQSEGALLMTISGCMDLLTRMVLSLFADKKWFSKTKVTAFSMVVLGVVCHSSVIIDSYNMFLLFALIVGAFGGIRQTLVSIIILDYVGVENFAKGFGFLATVCTLTLSLNHPIVGAMIDATNSFVIPLHYVGMVIFVSVLVIMLEPCCRRLDEKRRKREAAETAEAGKVVPAQDKSPECV</sequence>
<feature type="transmembrane region" description="Helical" evidence="2">
    <location>
        <begin position="415"/>
        <end position="435"/>
    </location>
</feature>
<feature type="transmembrane region" description="Helical" evidence="2">
    <location>
        <begin position="181"/>
        <end position="201"/>
    </location>
</feature>
<feature type="compositionally biased region" description="Polar residues" evidence="1">
    <location>
        <begin position="315"/>
        <end position="332"/>
    </location>
</feature>
<feature type="transmembrane region" description="Helical" evidence="2">
    <location>
        <begin position="149"/>
        <end position="169"/>
    </location>
</feature>
<evidence type="ECO:0000256" key="2">
    <source>
        <dbReference type="SAM" id="Phobius"/>
    </source>
</evidence>
<feature type="transmembrane region" description="Helical" evidence="2">
    <location>
        <begin position="55"/>
        <end position="73"/>
    </location>
</feature>
<evidence type="ECO:0000313" key="4">
    <source>
        <dbReference type="Proteomes" id="UP000271974"/>
    </source>
</evidence>
<feature type="transmembrane region" description="Helical" evidence="2">
    <location>
        <begin position="93"/>
        <end position="113"/>
    </location>
</feature>
<accession>A0A3S1HR82</accession>
<dbReference type="InterPro" id="IPR050327">
    <property type="entry name" value="Proton-linked_MCT"/>
</dbReference>
<feature type="transmembrane region" description="Helical" evidence="2">
    <location>
        <begin position="502"/>
        <end position="525"/>
    </location>
</feature>
<dbReference type="Pfam" id="PF07690">
    <property type="entry name" value="MFS_1"/>
    <property type="match status" value="2"/>
</dbReference>
<keyword evidence="2" id="KW-1133">Transmembrane helix</keyword>
<gene>
    <name evidence="3" type="ORF">EGW08_007716</name>
</gene>
<dbReference type="Proteomes" id="UP000271974">
    <property type="component" value="Unassembled WGS sequence"/>
</dbReference>
<keyword evidence="2" id="KW-0472">Membrane</keyword>
<evidence type="ECO:0000256" key="1">
    <source>
        <dbReference type="SAM" id="MobiDB-lite"/>
    </source>
</evidence>
<feature type="transmembrane region" description="Helical" evidence="2">
    <location>
        <begin position="537"/>
        <end position="559"/>
    </location>
</feature>
<dbReference type="SUPFAM" id="SSF103473">
    <property type="entry name" value="MFS general substrate transporter"/>
    <property type="match status" value="1"/>
</dbReference>
<dbReference type="AlphaFoldDB" id="A0A3S1HR82"/>
<dbReference type="EMBL" id="RQTK01000202">
    <property type="protein sequence ID" value="RUS84547.1"/>
    <property type="molecule type" value="Genomic_DNA"/>
</dbReference>
<feature type="region of interest" description="Disordered" evidence="1">
    <location>
        <begin position="315"/>
        <end position="347"/>
    </location>
</feature>
<feature type="transmembrane region" description="Helical" evidence="2">
    <location>
        <begin position="478"/>
        <end position="496"/>
    </location>
</feature>
<keyword evidence="4" id="KW-1185">Reference proteome</keyword>
<evidence type="ECO:0000313" key="3">
    <source>
        <dbReference type="EMBL" id="RUS84547.1"/>
    </source>
</evidence>
<feature type="transmembrane region" description="Helical" evidence="2">
    <location>
        <begin position="207"/>
        <end position="233"/>
    </location>
</feature>
<keyword evidence="2" id="KW-0812">Transmembrane</keyword>
<feature type="transmembrane region" description="Helical" evidence="2">
    <location>
        <begin position="125"/>
        <end position="143"/>
    </location>
</feature>
<feature type="region of interest" description="Disordered" evidence="1">
    <location>
        <begin position="601"/>
        <end position="621"/>
    </location>
</feature>
<dbReference type="InterPro" id="IPR011701">
    <property type="entry name" value="MFS"/>
</dbReference>
<evidence type="ECO:0008006" key="5">
    <source>
        <dbReference type="Google" id="ProtNLM"/>
    </source>
</evidence>